<dbReference type="CDD" id="cd00130">
    <property type="entry name" value="PAS"/>
    <property type="match status" value="2"/>
</dbReference>
<dbReference type="PROSITE" id="PS50883">
    <property type="entry name" value="EAL"/>
    <property type="match status" value="1"/>
</dbReference>
<dbReference type="InterPro" id="IPR029095">
    <property type="entry name" value="NarX-like_N"/>
</dbReference>
<dbReference type="PROSITE" id="PS50887">
    <property type="entry name" value="GGDEF"/>
    <property type="match status" value="1"/>
</dbReference>
<dbReference type="Proteomes" id="UP000652074">
    <property type="component" value="Unassembled WGS sequence"/>
</dbReference>
<dbReference type="Pfam" id="PF13426">
    <property type="entry name" value="PAS_9"/>
    <property type="match status" value="1"/>
</dbReference>
<dbReference type="PROSITE" id="PS50112">
    <property type="entry name" value="PAS"/>
    <property type="match status" value="1"/>
</dbReference>
<dbReference type="SUPFAM" id="SSF55785">
    <property type="entry name" value="PYP-like sensor domain (PAS domain)"/>
    <property type="match status" value="2"/>
</dbReference>
<evidence type="ECO:0000256" key="2">
    <source>
        <dbReference type="ARBA" id="ARBA00022692"/>
    </source>
</evidence>
<evidence type="ECO:0000259" key="6">
    <source>
        <dbReference type="PROSITE" id="PS50112"/>
    </source>
</evidence>
<dbReference type="Gene3D" id="3.30.70.270">
    <property type="match status" value="1"/>
</dbReference>
<dbReference type="SUPFAM" id="SSF55781">
    <property type="entry name" value="GAF domain-like"/>
    <property type="match status" value="1"/>
</dbReference>
<evidence type="ECO:0000259" key="7">
    <source>
        <dbReference type="PROSITE" id="PS50113"/>
    </source>
</evidence>
<dbReference type="InterPro" id="IPR003018">
    <property type="entry name" value="GAF"/>
</dbReference>
<reference evidence="11 12" key="1">
    <citation type="submission" date="2019-12" db="EMBL/GenBank/DDBJ databases">
        <title>Comparative genomics gives insights into the taxonomy of the Azoarcus-Aromatoleum group and reveals separate origins of nif in the plant-associated Azoarcus and non-plant-associated Aromatoleum sub-groups.</title>
        <authorList>
            <person name="Lafos M."/>
            <person name="Maluk M."/>
            <person name="Batista M."/>
            <person name="Junghare M."/>
            <person name="Carmona M."/>
            <person name="Faoro H."/>
            <person name="Cruz L.M."/>
            <person name="Battistoni F."/>
            <person name="De Souza E."/>
            <person name="Pedrosa F."/>
            <person name="Chen W.-M."/>
            <person name="Poole P.S."/>
            <person name="Dixon R.A."/>
            <person name="James E.K."/>
        </authorList>
    </citation>
    <scope>NUCLEOTIDE SEQUENCE [LARGE SCALE GENOMIC DNA]</scope>
    <source>
        <strain evidence="11 12">ToN1</strain>
    </source>
</reference>
<dbReference type="CDD" id="cd01948">
    <property type="entry name" value="EAL"/>
    <property type="match status" value="1"/>
</dbReference>
<dbReference type="InterPro" id="IPR000160">
    <property type="entry name" value="GGDEF_dom"/>
</dbReference>
<dbReference type="Gene3D" id="3.20.20.450">
    <property type="entry name" value="EAL domain"/>
    <property type="match status" value="1"/>
</dbReference>
<dbReference type="SUPFAM" id="SSF55073">
    <property type="entry name" value="Nucleotide cyclase"/>
    <property type="match status" value="1"/>
</dbReference>
<dbReference type="InterPro" id="IPR052155">
    <property type="entry name" value="Biofilm_reg_signaling"/>
</dbReference>
<dbReference type="CDD" id="cd01949">
    <property type="entry name" value="GGDEF"/>
    <property type="match status" value="1"/>
</dbReference>
<feature type="domain" description="GGDEF" evidence="10">
    <location>
        <begin position="728"/>
        <end position="861"/>
    </location>
</feature>
<dbReference type="SMART" id="SM00052">
    <property type="entry name" value="EAL"/>
    <property type="match status" value="1"/>
</dbReference>
<organism evidence="11 12">
    <name type="scientific">Aromatoleum petrolei</name>
    <dbReference type="NCBI Taxonomy" id="76116"/>
    <lineage>
        <taxon>Bacteria</taxon>
        <taxon>Pseudomonadati</taxon>
        <taxon>Pseudomonadota</taxon>
        <taxon>Betaproteobacteria</taxon>
        <taxon>Rhodocyclales</taxon>
        <taxon>Rhodocyclaceae</taxon>
        <taxon>Aromatoleum</taxon>
    </lineage>
</organism>
<dbReference type="PANTHER" id="PTHR44757">
    <property type="entry name" value="DIGUANYLATE CYCLASE DGCP"/>
    <property type="match status" value="1"/>
</dbReference>
<evidence type="ECO:0000256" key="4">
    <source>
        <dbReference type="ARBA" id="ARBA00023136"/>
    </source>
</evidence>
<dbReference type="Gene3D" id="3.30.450.40">
    <property type="match status" value="1"/>
</dbReference>
<evidence type="ECO:0000259" key="10">
    <source>
        <dbReference type="PROSITE" id="PS50887"/>
    </source>
</evidence>
<evidence type="ECO:0000259" key="8">
    <source>
        <dbReference type="PROSITE" id="PS50883"/>
    </source>
</evidence>
<dbReference type="InterPro" id="IPR000700">
    <property type="entry name" value="PAS-assoc_C"/>
</dbReference>
<feature type="domain" description="PAS" evidence="6">
    <location>
        <begin position="390"/>
        <end position="436"/>
    </location>
</feature>
<proteinExistence type="predicted"/>
<dbReference type="Pfam" id="PF13185">
    <property type="entry name" value="GAF_2"/>
    <property type="match status" value="1"/>
</dbReference>
<dbReference type="SMART" id="SM00304">
    <property type="entry name" value="HAMP"/>
    <property type="match status" value="1"/>
</dbReference>
<dbReference type="NCBIfam" id="TIGR00254">
    <property type="entry name" value="GGDEF"/>
    <property type="match status" value="1"/>
</dbReference>
<dbReference type="Pfam" id="PF00990">
    <property type="entry name" value="GGDEF"/>
    <property type="match status" value="1"/>
</dbReference>
<keyword evidence="2 5" id="KW-0812">Transmembrane</keyword>
<keyword evidence="4 5" id="KW-0472">Membrane</keyword>
<dbReference type="InterPro" id="IPR013656">
    <property type="entry name" value="PAS_4"/>
</dbReference>
<feature type="domain" description="PAC" evidence="7">
    <location>
        <begin position="341"/>
        <end position="393"/>
    </location>
</feature>
<evidence type="ECO:0000256" key="5">
    <source>
        <dbReference type="SAM" id="Phobius"/>
    </source>
</evidence>
<dbReference type="SMART" id="SM00065">
    <property type="entry name" value="GAF"/>
    <property type="match status" value="1"/>
</dbReference>
<dbReference type="PROSITE" id="PS50885">
    <property type="entry name" value="HAMP"/>
    <property type="match status" value="1"/>
</dbReference>
<dbReference type="Pfam" id="PF00672">
    <property type="entry name" value="HAMP"/>
    <property type="match status" value="1"/>
</dbReference>
<name>A0ABX1MLN4_9RHOO</name>
<dbReference type="InterPro" id="IPR000014">
    <property type="entry name" value="PAS"/>
</dbReference>
<dbReference type="CDD" id="cd06225">
    <property type="entry name" value="HAMP"/>
    <property type="match status" value="1"/>
</dbReference>
<dbReference type="InterPro" id="IPR029016">
    <property type="entry name" value="GAF-like_dom_sf"/>
</dbReference>
<dbReference type="InterPro" id="IPR029787">
    <property type="entry name" value="Nucleotide_cyclase"/>
</dbReference>
<evidence type="ECO:0000256" key="1">
    <source>
        <dbReference type="ARBA" id="ARBA00004141"/>
    </source>
</evidence>
<dbReference type="Gene3D" id="6.10.340.10">
    <property type="match status" value="1"/>
</dbReference>
<feature type="domain" description="EAL" evidence="8">
    <location>
        <begin position="870"/>
        <end position="1124"/>
    </location>
</feature>
<dbReference type="InterPro" id="IPR003660">
    <property type="entry name" value="HAMP_dom"/>
</dbReference>
<dbReference type="Gene3D" id="3.30.450.20">
    <property type="entry name" value="PAS domain"/>
    <property type="match status" value="2"/>
</dbReference>
<dbReference type="InterPro" id="IPR001633">
    <property type="entry name" value="EAL_dom"/>
</dbReference>
<evidence type="ECO:0000313" key="12">
    <source>
        <dbReference type="Proteomes" id="UP000652074"/>
    </source>
</evidence>
<dbReference type="SMART" id="SM00086">
    <property type="entry name" value="PAC"/>
    <property type="match status" value="2"/>
</dbReference>
<comment type="subcellular location">
    <subcellularLocation>
        <location evidence="1">Membrane</location>
        <topology evidence="1">Multi-pass membrane protein</topology>
    </subcellularLocation>
</comment>
<dbReference type="Pfam" id="PF13675">
    <property type="entry name" value="PilJ"/>
    <property type="match status" value="1"/>
</dbReference>
<feature type="transmembrane region" description="Helical" evidence="5">
    <location>
        <begin position="182"/>
        <end position="202"/>
    </location>
</feature>
<dbReference type="InterPro" id="IPR001610">
    <property type="entry name" value="PAC"/>
</dbReference>
<dbReference type="SMART" id="SM00267">
    <property type="entry name" value="GGDEF"/>
    <property type="match status" value="1"/>
</dbReference>
<gene>
    <name evidence="11" type="ORF">GPA26_10325</name>
</gene>
<dbReference type="SUPFAM" id="SSF141868">
    <property type="entry name" value="EAL domain-like"/>
    <property type="match status" value="1"/>
</dbReference>
<feature type="domain" description="HAMP" evidence="9">
    <location>
        <begin position="204"/>
        <end position="256"/>
    </location>
</feature>
<dbReference type="InterPro" id="IPR043128">
    <property type="entry name" value="Rev_trsase/Diguanyl_cyclase"/>
</dbReference>
<dbReference type="NCBIfam" id="TIGR00229">
    <property type="entry name" value="sensory_box"/>
    <property type="match status" value="2"/>
</dbReference>
<keyword evidence="12" id="KW-1185">Reference proteome</keyword>
<dbReference type="PANTHER" id="PTHR44757:SF2">
    <property type="entry name" value="BIOFILM ARCHITECTURE MAINTENANCE PROTEIN MBAA"/>
    <property type="match status" value="1"/>
</dbReference>
<keyword evidence="3 5" id="KW-1133">Transmembrane helix</keyword>
<dbReference type="SMART" id="SM00091">
    <property type="entry name" value="PAS"/>
    <property type="match status" value="2"/>
</dbReference>
<dbReference type="PROSITE" id="PS50113">
    <property type="entry name" value="PAC"/>
    <property type="match status" value="2"/>
</dbReference>
<evidence type="ECO:0000256" key="3">
    <source>
        <dbReference type="ARBA" id="ARBA00022989"/>
    </source>
</evidence>
<sequence>MHDMTTSAQFQSPGLGIKFALASVLFLSLIVANATIIDSLLQRLHHVADTINVAGRMRMLSQRIALQGVLAHEGFASREQADLAVREFETGLTALEQGRDAFGYAVRVSPPAIIGALRIVRDTWADYSADITVLLRPDGKRDLSRIDVEHLVNDAAILLSNLEAVVAGLTHHANEEERDARFYMHGLVVLDALFLGLALLAVRRHILVPLRKLSAVSRRFACGDFSPRLAIAGHGEIGQLAADLNVLAEQTAHCMQRIDHDRRQLENRESLLQAVVDTVPDCVAMIDEHGRVLSINRSGLAMIEAEQSNDIVGRKVREVVPRKHFRALRRLSGQISANTPVALEFEIVGFGGTQRWVDMQAVLLSDTADRGRIIVSVIRDVTERRRSVEHLRVLSRAVEQSPSLVVITDRNGRIEYVNPSVTRVTGYEAHEVLGKSPRMFSSGNTPARIYKDLWASLCDGKVWRGELLNRQKNGELYWAHMVASPIRDAHDRITHLVAVKENLTERKQTERMLHKLNRTLRLLTHCHEALVRIGEENELLRHICNTITRTGGYRLAWAGFAERDERMSVRPVMHAGYEQGYLETLDITWNSAVRENGPIGRAVRTGRPVVVNNIGDDETFVRSHEALARDYHACVGLPLCKDGQVLGVLAIYADETDAFDSEEVELLGKLAENLAYGIVSLRTMADRKRYQAQLEYQAGHDSLTGLPNRALLTDRLQQVIGRAQRYRRNAAILFLDLDHFKYVNDSLGHNSGDRLLKAVAERLASCVRDEDTVARLGGDEFVVVLQEVDGEEQVAAAIHRIQEAMTGAYPLDDNELYVSCSIGASICPRDGASVQTLLMNADTALYRAKAQGRNNFQFYAAEMNAHAAERIALTGKLRRALENREFVLHFQPQVDVRTLRIVGAEALIRWHHPQMGLVSPARFIPLAEETGIIVPMGEWVLRNACEQARAWLDGGAAPLRMSVNLSACQFRQEGLAALVARTVQACGLDPALLELELTESMLMEDPNAAIATMHELKAVGVRLSLDDFGTGYSSLNRLKGFPIDALKIDRSFVRDITTDRTDAAITAAVVSLAHSLGLSVIAEGVEEADQFEWLRRQGCDEMQGYHFSPPLPAEEFASLLHTDREET</sequence>
<dbReference type="Pfam" id="PF00563">
    <property type="entry name" value="EAL"/>
    <property type="match status" value="1"/>
</dbReference>
<dbReference type="SUPFAM" id="SSF158472">
    <property type="entry name" value="HAMP domain-like"/>
    <property type="match status" value="1"/>
</dbReference>
<comment type="caution">
    <text evidence="11">The sequence shown here is derived from an EMBL/GenBank/DDBJ whole genome shotgun (WGS) entry which is preliminary data.</text>
</comment>
<protein>
    <submittedName>
        <fullName evidence="11">EAL domain-containing protein</fullName>
    </submittedName>
</protein>
<feature type="domain" description="PAC" evidence="7">
    <location>
        <begin position="461"/>
        <end position="515"/>
    </location>
</feature>
<evidence type="ECO:0000259" key="9">
    <source>
        <dbReference type="PROSITE" id="PS50885"/>
    </source>
</evidence>
<dbReference type="Pfam" id="PF08448">
    <property type="entry name" value="PAS_4"/>
    <property type="match status" value="1"/>
</dbReference>
<accession>A0ABX1MLN4</accession>
<evidence type="ECO:0000313" key="11">
    <source>
        <dbReference type="EMBL" id="NMF88867.1"/>
    </source>
</evidence>
<dbReference type="InterPro" id="IPR035965">
    <property type="entry name" value="PAS-like_dom_sf"/>
</dbReference>
<dbReference type="InterPro" id="IPR035919">
    <property type="entry name" value="EAL_sf"/>
</dbReference>
<dbReference type="EMBL" id="WTVR01000017">
    <property type="protein sequence ID" value="NMF88867.1"/>
    <property type="molecule type" value="Genomic_DNA"/>
</dbReference>